<proteinExistence type="predicted"/>
<dbReference type="AlphaFoldDB" id="A0A0C3CIB9"/>
<reference evidence="2" key="2">
    <citation type="submission" date="2015-01" db="EMBL/GenBank/DDBJ databases">
        <title>Evolutionary Origins and Diversification of the Mycorrhizal Mutualists.</title>
        <authorList>
            <consortium name="DOE Joint Genome Institute"/>
            <consortium name="Mycorrhizal Genomics Consortium"/>
            <person name="Kohler A."/>
            <person name="Kuo A."/>
            <person name="Nagy L.G."/>
            <person name="Floudas D."/>
            <person name="Copeland A."/>
            <person name="Barry K.W."/>
            <person name="Cichocki N."/>
            <person name="Veneault-Fourrey C."/>
            <person name="LaButti K."/>
            <person name="Lindquist E.A."/>
            <person name="Lipzen A."/>
            <person name="Lundell T."/>
            <person name="Morin E."/>
            <person name="Murat C."/>
            <person name="Riley R."/>
            <person name="Ohm R."/>
            <person name="Sun H."/>
            <person name="Tunlid A."/>
            <person name="Henrissat B."/>
            <person name="Grigoriev I.V."/>
            <person name="Hibbett D.S."/>
            <person name="Martin F."/>
        </authorList>
    </citation>
    <scope>NUCLEOTIDE SEQUENCE [LARGE SCALE GENOMIC DNA]</scope>
    <source>
        <strain evidence="2">F 1598</strain>
    </source>
</reference>
<name>A0A0C3CIB9_PILCF</name>
<dbReference type="GO" id="GO:0003676">
    <property type="term" value="F:nucleic acid binding"/>
    <property type="evidence" value="ECO:0007669"/>
    <property type="project" value="InterPro"/>
</dbReference>
<sequence length="598" mass="68327">VTQLTAVLEYAKLRDQYQCHNKCKRPGLSASLAIARRMGKGRIGKKKGSHFARQIRRNEAYLLKHRHLPPTKEGAKHGQYTLLDNEAVLHGVRQYLAAQNLSTITPKHLCRHVNNAILPALDLTRKNASISERTAVNWLKKLGYSCKDVKKGVYHDGHERPDVIEARKKYLEQIAQYERLMCKYDNKTMEPIPPTLAPGEKEHMLVPQDECLVNTNDSPRRQWLKADQQPLKKKGNGRGIHISDWICERSGQLALNEEQIAAQAALPEEQRLKVTDARKIIYPGKNHDAWWNLDQLMEQMKHAVDIFEYLHPEKVAIWVFDCSSAHEGLAVDALNVNNMNVNPGGKQRHLRTTVIPMNNPPPKPGRIDTRGQMQTMVYPEDHPDPKLQGKPKGMKAVLQERESVWDELTTRCGAKAPVGKCGDCSKSQAKKDAERRVAEAEAMGQEDALADTDITQADELITAPSNDWCCMHRVLSLQDDFANEKPLLQHYLESRGHVCLFLPKFHCELNPIEMLWGYAKYRYRMASDGRFTTARTLVPQCLDMCDTLTIQRFFRKTWRYMDSYAKGLDAKQTAFAMKKYRSHRRIGLPSEIIALMRA</sequence>
<evidence type="ECO:0000313" key="2">
    <source>
        <dbReference type="Proteomes" id="UP000054166"/>
    </source>
</evidence>
<protein>
    <recommendedName>
        <fullName evidence="3">Tc1-like transposase DDE domain-containing protein</fullName>
    </recommendedName>
</protein>
<reference evidence="1 2" key="1">
    <citation type="submission" date="2014-04" db="EMBL/GenBank/DDBJ databases">
        <authorList>
            <consortium name="DOE Joint Genome Institute"/>
            <person name="Kuo A."/>
            <person name="Tarkka M."/>
            <person name="Buscot F."/>
            <person name="Kohler A."/>
            <person name="Nagy L.G."/>
            <person name="Floudas D."/>
            <person name="Copeland A."/>
            <person name="Barry K.W."/>
            <person name="Cichocki N."/>
            <person name="Veneault-Fourrey C."/>
            <person name="LaButti K."/>
            <person name="Lindquist E.A."/>
            <person name="Lipzen A."/>
            <person name="Lundell T."/>
            <person name="Morin E."/>
            <person name="Murat C."/>
            <person name="Sun H."/>
            <person name="Tunlid A."/>
            <person name="Henrissat B."/>
            <person name="Grigoriev I.V."/>
            <person name="Hibbett D.S."/>
            <person name="Martin F."/>
            <person name="Nordberg H.P."/>
            <person name="Cantor M.N."/>
            <person name="Hua S.X."/>
        </authorList>
    </citation>
    <scope>NUCLEOTIDE SEQUENCE [LARGE SCALE GENOMIC DNA]</scope>
    <source>
        <strain evidence="1 2">F 1598</strain>
    </source>
</reference>
<dbReference type="PANTHER" id="PTHR35871:SF1">
    <property type="entry name" value="CXC1-LIKE CYSTEINE CLUSTER ASSOCIATED WITH KDZ TRANSPOSASES DOMAIN-CONTAINING PROTEIN"/>
    <property type="match status" value="1"/>
</dbReference>
<dbReference type="Proteomes" id="UP000054166">
    <property type="component" value="Unassembled WGS sequence"/>
</dbReference>
<dbReference type="HOGENOM" id="CLU_005726_6_1_1"/>
<feature type="non-terminal residue" evidence="1">
    <location>
        <position position="1"/>
    </location>
</feature>
<dbReference type="Gene3D" id="3.30.420.10">
    <property type="entry name" value="Ribonuclease H-like superfamily/Ribonuclease H"/>
    <property type="match status" value="1"/>
</dbReference>
<evidence type="ECO:0008006" key="3">
    <source>
        <dbReference type="Google" id="ProtNLM"/>
    </source>
</evidence>
<dbReference type="OrthoDB" id="2449121at2759"/>
<evidence type="ECO:0000313" key="1">
    <source>
        <dbReference type="EMBL" id="KIM89522.1"/>
    </source>
</evidence>
<dbReference type="EMBL" id="KN832975">
    <property type="protein sequence ID" value="KIM89522.1"/>
    <property type="molecule type" value="Genomic_DNA"/>
</dbReference>
<accession>A0A0C3CIB9</accession>
<dbReference type="InterPro" id="IPR036397">
    <property type="entry name" value="RNaseH_sf"/>
</dbReference>
<keyword evidence="2" id="KW-1185">Reference proteome</keyword>
<dbReference type="InParanoid" id="A0A0C3CIB9"/>
<organism evidence="1 2">
    <name type="scientific">Piloderma croceum (strain F 1598)</name>
    <dbReference type="NCBI Taxonomy" id="765440"/>
    <lineage>
        <taxon>Eukaryota</taxon>
        <taxon>Fungi</taxon>
        <taxon>Dikarya</taxon>
        <taxon>Basidiomycota</taxon>
        <taxon>Agaricomycotina</taxon>
        <taxon>Agaricomycetes</taxon>
        <taxon>Agaricomycetidae</taxon>
        <taxon>Atheliales</taxon>
        <taxon>Atheliaceae</taxon>
        <taxon>Piloderma</taxon>
    </lineage>
</organism>
<dbReference type="PANTHER" id="PTHR35871">
    <property type="entry name" value="EXPRESSED PROTEIN"/>
    <property type="match status" value="1"/>
</dbReference>
<gene>
    <name evidence="1" type="ORF">PILCRDRAFT_61292</name>
</gene>